<evidence type="ECO:0000313" key="2">
    <source>
        <dbReference type="Proteomes" id="UP001055811"/>
    </source>
</evidence>
<dbReference type="EMBL" id="CM042013">
    <property type="protein sequence ID" value="KAI3738406.1"/>
    <property type="molecule type" value="Genomic_DNA"/>
</dbReference>
<organism evidence="1 2">
    <name type="scientific">Cichorium intybus</name>
    <name type="common">Chicory</name>
    <dbReference type="NCBI Taxonomy" id="13427"/>
    <lineage>
        <taxon>Eukaryota</taxon>
        <taxon>Viridiplantae</taxon>
        <taxon>Streptophyta</taxon>
        <taxon>Embryophyta</taxon>
        <taxon>Tracheophyta</taxon>
        <taxon>Spermatophyta</taxon>
        <taxon>Magnoliopsida</taxon>
        <taxon>eudicotyledons</taxon>
        <taxon>Gunneridae</taxon>
        <taxon>Pentapetalae</taxon>
        <taxon>asterids</taxon>
        <taxon>campanulids</taxon>
        <taxon>Asterales</taxon>
        <taxon>Asteraceae</taxon>
        <taxon>Cichorioideae</taxon>
        <taxon>Cichorieae</taxon>
        <taxon>Cichoriinae</taxon>
        <taxon>Cichorium</taxon>
    </lineage>
</organism>
<keyword evidence="2" id="KW-1185">Reference proteome</keyword>
<reference evidence="2" key="1">
    <citation type="journal article" date="2022" name="Mol. Ecol. Resour.">
        <title>The genomes of chicory, endive, great burdock and yacon provide insights into Asteraceae palaeo-polyploidization history and plant inulin production.</title>
        <authorList>
            <person name="Fan W."/>
            <person name="Wang S."/>
            <person name="Wang H."/>
            <person name="Wang A."/>
            <person name="Jiang F."/>
            <person name="Liu H."/>
            <person name="Zhao H."/>
            <person name="Xu D."/>
            <person name="Zhang Y."/>
        </authorList>
    </citation>
    <scope>NUCLEOTIDE SEQUENCE [LARGE SCALE GENOMIC DNA]</scope>
    <source>
        <strain evidence="2">cv. Punajuju</strain>
    </source>
</reference>
<sequence length="215" mass="24136">MSIFNISSPSLKMIEVLFLKDCDGKCNLVILARQLEKIHLIDKMSSDIYVKPTSSVVQAYINTTVKSLIRVFRGVCSVKNLTLARETMECLKKKINTGAVVNLPIFNELITLVVHSCDCYVMDVLLNAMPKLESVTFDEVLACIAHWQPPMEGPHCLHTLRNINISKVIRDPELLLVKYFLDRCVSLETLTILKGIGQKIVGLPRASPVCHIQFP</sequence>
<proteinExistence type="predicted"/>
<comment type="caution">
    <text evidence="1">The sequence shown here is derived from an EMBL/GenBank/DDBJ whole genome shotgun (WGS) entry which is preliminary data.</text>
</comment>
<accession>A0ACB9CVY4</accession>
<evidence type="ECO:0000313" key="1">
    <source>
        <dbReference type="EMBL" id="KAI3738406.1"/>
    </source>
</evidence>
<protein>
    <submittedName>
        <fullName evidence="1">Uncharacterized protein</fullName>
    </submittedName>
</protein>
<gene>
    <name evidence="1" type="ORF">L2E82_28436</name>
</gene>
<dbReference type="Proteomes" id="UP001055811">
    <property type="component" value="Linkage Group LG05"/>
</dbReference>
<name>A0ACB9CVY4_CICIN</name>
<reference evidence="1 2" key="2">
    <citation type="journal article" date="2022" name="Mol. Ecol. Resour.">
        <title>The genomes of chicory, endive, great burdock and yacon provide insights into Asteraceae paleo-polyploidization history and plant inulin production.</title>
        <authorList>
            <person name="Fan W."/>
            <person name="Wang S."/>
            <person name="Wang H."/>
            <person name="Wang A."/>
            <person name="Jiang F."/>
            <person name="Liu H."/>
            <person name="Zhao H."/>
            <person name="Xu D."/>
            <person name="Zhang Y."/>
        </authorList>
    </citation>
    <scope>NUCLEOTIDE SEQUENCE [LARGE SCALE GENOMIC DNA]</scope>
    <source>
        <strain evidence="2">cv. Punajuju</strain>
        <tissue evidence="1">Leaves</tissue>
    </source>
</reference>